<dbReference type="Proteomes" id="UP000054771">
    <property type="component" value="Unassembled WGS sequence"/>
</dbReference>
<dbReference type="OrthoDB" id="92161at2759"/>
<name>A0A0U5HHM7_ASPCI</name>
<dbReference type="STRING" id="454130.A0A0U5HHM7"/>
<dbReference type="GO" id="GO:0005829">
    <property type="term" value="C:cytosol"/>
    <property type="evidence" value="ECO:0007669"/>
    <property type="project" value="TreeGrafter"/>
</dbReference>
<dbReference type="Pfam" id="PF00117">
    <property type="entry name" value="GATase"/>
    <property type="match status" value="1"/>
</dbReference>
<organism evidence="2 3">
    <name type="scientific">Aspergillus calidoustus</name>
    <dbReference type="NCBI Taxonomy" id="454130"/>
    <lineage>
        <taxon>Eukaryota</taxon>
        <taxon>Fungi</taxon>
        <taxon>Dikarya</taxon>
        <taxon>Ascomycota</taxon>
        <taxon>Pezizomycotina</taxon>
        <taxon>Eurotiomycetes</taxon>
        <taxon>Eurotiomycetidae</taxon>
        <taxon>Eurotiales</taxon>
        <taxon>Aspergillaceae</taxon>
        <taxon>Aspergillus</taxon>
        <taxon>Aspergillus subgen. Nidulantes</taxon>
    </lineage>
</organism>
<dbReference type="SUPFAM" id="SSF52317">
    <property type="entry name" value="Class I glutamine amidotransferase-like"/>
    <property type="match status" value="1"/>
</dbReference>
<dbReference type="GO" id="GO:0005634">
    <property type="term" value="C:nucleus"/>
    <property type="evidence" value="ECO:0007669"/>
    <property type="project" value="TreeGrafter"/>
</dbReference>
<dbReference type="EMBL" id="CDMC01000006">
    <property type="protein sequence ID" value="CEN60968.1"/>
    <property type="molecule type" value="Genomic_DNA"/>
</dbReference>
<dbReference type="OMA" id="NEFWNDV"/>
<dbReference type="InterPro" id="IPR017926">
    <property type="entry name" value="GATASE"/>
</dbReference>
<dbReference type="PANTHER" id="PTHR42695:SF5">
    <property type="entry name" value="GLUTAMINE AMIDOTRANSFERASE YLR126C-RELATED"/>
    <property type="match status" value="1"/>
</dbReference>
<dbReference type="PANTHER" id="PTHR42695">
    <property type="entry name" value="GLUTAMINE AMIDOTRANSFERASE YLR126C-RELATED"/>
    <property type="match status" value="1"/>
</dbReference>
<reference evidence="3" key="1">
    <citation type="journal article" date="2016" name="Genome Announc.">
        <title>Draft genome sequences of fungus Aspergillus calidoustus.</title>
        <authorList>
            <person name="Horn F."/>
            <person name="Linde J."/>
            <person name="Mattern D.J."/>
            <person name="Walther G."/>
            <person name="Guthke R."/>
            <person name="Scherlach K."/>
            <person name="Martin K."/>
            <person name="Brakhage A.A."/>
            <person name="Petzke L."/>
            <person name="Valiante V."/>
        </authorList>
    </citation>
    <scope>NUCLEOTIDE SEQUENCE [LARGE SCALE GENOMIC DNA]</scope>
    <source>
        <strain evidence="3">SF006504</strain>
    </source>
</reference>
<protein>
    <recommendedName>
        <fullName evidence="1">Glutamine amidotransferase domain-containing protein</fullName>
    </recommendedName>
</protein>
<dbReference type="InterPro" id="IPR029062">
    <property type="entry name" value="Class_I_gatase-like"/>
</dbReference>
<proteinExistence type="predicted"/>
<keyword evidence="3" id="KW-1185">Reference proteome</keyword>
<feature type="domain" description="Glutamine amidotransferase" evidence="1">
    <location>
        <begin position="37"/>
        <end position="216"/>
    </location>
</feature>
<sequence>MALRVAVLINTPCTNKEFWTDVRTSYFEAFAAVAPTAEVHCYDPVFEKIFPNPARYDLIILSGGKADASSSEPWVLGVLDFLRNTVREFPRAKILGICWGHQAVSRAFGGEIRPVQTGPIAAIQDVPLTEAGRKFFAFAAQTGSYVRSPTLSYCVKANTQHGKRVPEFHVREVYKPAPGFTALAEDNECFVNEANTVLSFQAHPEIGADLARKMLLEEDDVYNGNIAAAELNKEVLKLDQGLDGLRLLERVIQWVYE</sequence>
<dbReference type="AlphaFoldDB" id="A0A0U5HHM7"/>
<evidence type="ECO:0000313" key="2">
    <source>
        <dbReference type="EMBL" id="CEN60968.1"/>
    </source>
</evidence>
<evidence type="ECO:0000259" key="1">
    <source>
        <dbReference type="Pfam" id="PF00117"/>
    </source>
</evidence>
<gene>
    <name evidence="2" type="ORF">ASPCAL07638</name>
</gene>
<dbReference type="InterPro" id="IPR044992">
    <property type="entry name" value="ChyE-like"/>
</dbReference>
<evidence type="ECO:0000313" key="3">
    <source>
        <dbReference type="Proteomes" id="UP000054771"/>
    </source>
</evidence>
<dbReference type="PROSITE" id="PS51273">
    <property type="entry name" value="GATASE_TYPE_1"/>
    <property type="match status" value="1"/>
</dbReference>
<accession>A0A0U5HHM7</accession>
<dbReference type="Gene3D" id="3.40.50.880">
    <property type="match status" value="1"/>
</dbReference>